<evidence type="ECO:0000313" key="3">
    <source>
        <dbReference type="Proteomes" id="UP001172756"/>
    </source>
</evidence>
<comment type="caution">
    <text evidence="2">The sequence shown here is derived from an EMBL/GenBank/DDBJ whole genome shotgun (WGS) entry which is preliminary data.</text>
</comment>
<organism evidence="2 3">
    <name type="scientific">Demequina lignilytica</name>
    <dbReference type="NCBI Taxonomy" id="3051663"/>
    <lineage>
        <taxon>Bacteria</taxon>
        <taxon>Bacillati</taxon>
        <taxon>Actinomycetota</taxon>
        <taxon>Actinomycetes</taxon>
        <taxon>Micrococcales</taxon>
        <taxon>Demequinaceae</taxon>
        <taxon>Demequina</taxon>
    </lineage>
</organism>
<evidence type="ECO:0000313" key="2">
    <source>
        <dbReference type="EMBL" id="MDN4482048.1"/>
    </source>
</evidence>
<gene>
    <name evidence="2" type="ORF">QQ002_00655</name>
</gene>
<sequence>MNPIAQKYGASALAGVNLIPTEIAERKKMRTVVTMSVIAVVIAIAAVALAFAVAFIARLAVEADRDNAAADEAAAVAARDGKAQVYYDVRSREQEEFTLAQIGFGEIDYAQLTASIQDTADDESAFDSIHVIGPDADGIVDSSDDGSAYGAGIGSLTFIARADSVDAANALLVRLENVPGVANVRGVTEAVGSDGAETYWSVEGTAVLTDLLLTNRLIPAEGISGVAGVLAPIVEPSAEPSATPAPSPTATEEG</sequence>
<proteinExistence type="predicted"/>
<keyword evidence="1" id="KW-0812">Transmembrane</keyword>
<keyword evidence="1" id="KW-0472">Membrane</keyword>
<accession>A0AB35ME62</accession>
<dbReference type="RefSeq" id="WP_301159291.1">
    <property type="nucleotide sequence ID" value="NZ_JAUHQB010000001.1"/>
</dbReference>
<reference evidence="2 3" key="1">
    <citation type="submission" date="2023-06" db="EMBL/GenBank/DDBJ databases">
        <title>SYSU T0a273.</title>
        <authorList>
            <person name="Gao L."/>
            <person name="Fang B.-Z."/>
            <person name="Li W.-J."/>
        </authorList>
    </citation>
    <scope>NUCLEOTIDE SEQUENCE [LARGE SCALE GENOMIC DNA]</scope>
    <source>
        <strain evidence="2 3">SYSU T0a273</strain>
    </source>
</reference>
<feature type="transmembrane region" description="Helical" evidence="1">
    <location>
        <begin position="32"/>
        <end position="57"/>
    </location>
</feature>
<evidence type="ECO:0000256" key="1">
    <source>
        <dbReference type="SAM" id="Phobius"/>
    </source>
</evidence>
<dbReference type="EMBL" id="JAUHQB010000001">
    <property type="protein sequence ID" value="MDN4482048.1"/>
    <property type="molecule type" value="Genomic_DNA"/>
</dbReference>
<dbReference type="Proteomes" id="UP001172756">
    <property type="component" value="Unassembled WGS sequence"/>
</dbReference>
<keyword evidence="1" id="KW-1133">Transmembrane helix</keyword>
<dbReference type="AlphaFoldDB" id="A0AB35ME62"/>
<protein>
    <submittedName>
        <fullName evidence="2">Uncharacterized protein</fullName>
    </submittedName>
</protein>
<name>A0AB35ME62_9MICO</name>